<proteinExistence type="predicted"/>
<dbReference type="EMBL" id="KN832992">
    <property type="protein sequence ID" value="KIM83083.1"/>
    <property type="molecule type" value="Genomic_DNA"/>
</dbReference>
<sequence>MDTYKKKHVSGSSDGKSSKKRLKLTEVSAPVSDWDNSDPESFDVSAIEDAYNLENAARPAKSYESLIY</sequence>
<name>A0A0C3B9V8_PILCF</name>
<dbReference type="HOGENOM" id="CLU_2794824_0_0_1"/>
<accession>A0A0C3B9V8</accession>
<feature type="region of interest" description="Disordered" evidence="1">
    <location>
        <begin position="1"/>
        <end position="38"/>
    </location>
</feature>
<reference evidence="3" key="2">
    <citation type="submission" date="2015-01" db="EMBL/GenBank/DDBJ databases">
        <title>Evolutionary Origins and Diversification of the Mycorrhizal Mutualists.</title>
        <authorList>
            <consortium name="DOE Joint Genome Institute"/>
            <consortium name="Mycorrhizal Genomics Consortium"/>
            <person name="Kohler A."/>
            <person name="Kuo A."/>
            <person name="Nagy L.G."/>
            <person name="Floudas D."/>
            <person name="Copeland A."/>
            <person name="Barry K.W."/>
            <person name="Cichocki N."/>
            <person name="Veneault-Fourrey C."/>
            <person name="LaButti K."/>
            <person name="Lindquist E.A."/>
            <person name="Lipzen A."/>
            <person name="Lundell T."/>
            <person name="Morin E."/>
            <person name="Murat C."/>
            <person name="Riley R."/>
            <person name="Ohm R."/>
            <person name="Sun H."/>
            <person name="Tunlid A."/>
            <person name="Henrissat B."/>
            <person name="Grigoriev I.V."/>
            <person name="Hibbett D.S."/>
            <person name="Martin F."/>
        </authorList>
    </citation>
    <scope>NUCLEOTIDE SEQUENCE [LARGE SCALE GENOMIC DNA]</scope>
    <source>
        <strain evidence="3">F 1598</strain>
    </source>
</reference>
<evidence type="ECO:0000313" key="2">
    <source>
        <dbReference type="EMBL" id="KIM83083.1"/>
    </source>
</evidence>
<evidence type="ECO:0000256" key="1">
    <source>
        <dbReference type="SAM" id="MobiDB-lite"/>
    </source>
</evidence>
<organism evidence="2 3">
    <name type="scientific">Piloderma croceum (strain F 1598)</name>
    <dbReference type="NCBI Taxonomy" id="765440"/>
    <lineage>
        <taxon>Eukaryota</taxon>
        <taxon>Fungi</taxon>
        <taxon>Dikarya</taxon>
        <taxon>Basidiomycota</taxon>
        <taxon>Agaricomycotina</taxon>
        <taxon>Agaricomycetes</taxon>
        <taxon>Agaricomycetidae</taxon>
        <taxon>Atheliales</taxon>
        <taxon>Atheliaceae</taxon>
        <taxon>Piloderma</taxon>
    </lineage>
</organism>
<dbReference type="Proteomes" id="UP000054166">
    <property type="component" value="Unassembled WGS sequence"/>
</dbReference>
<dbReference type="InParanoid" id="A0A0C3B9V8"/>
<dbReference type="AlphaFoldDB" id="A0A0C3B9V8"/>
<keyword evidence="3" id="KW-1185">Reference proteome</keyword>
<gene>
    <name evidence="2" type="ORF">PILCRDRAFT_7501</name>
</gene>
<evidence type="ECO:0000313" key="3">
    <source>
        <dbReference type="Proteomes" id="UP000054166"/>
    </source>
</evidence>
<reference evidence="2 3" key="1">
    <citation type="submission" date="2014-04" db="EMBL/GenBank/DDBJ databases">
        <authorList>
            <consortium name="DOE Joint Genome Institute"/>
            <person name="Kuo A."/>
            <person name="Tarkka M."/>
            <person name="Buscot F."/>
            <person name="Kohler A."/>
            <person name="Nagy L.G."/>
            <person name="Floudas D."/>
            <person name="Copeland A."/>
            <person name="Barry K.W."/>
            <person name="Cichocki N."/>
            <person name="Veneault-Fourrey C."/>
            <person name="LaButti K."/>
            <person name="Lindquist E.A."/>
            <person name="Lipzen A."/>
            <person name="Lundell T."/>
            <person name="Morin E."/>
            <person name="Murat C."/>
            <person name="Sun H."/>
            <person name="Tunlid A."/>
            <person name="Henrissat B."/>
            <person name="Grigoriev I.V."/>
            <person name="Hibbett D.S."/>
            <person name="Martin F."/>
            <person name="Nordberg H.P."/>
            <person name="Cantor M.N."/>
            <person name="Hua S.X."/>
        </authorList>
    </citation>
    <scope>NUCLEOTIDE SEQUENCE [LARGE SCALE GENOMIC DNA]</scope>
    <source>
        <strain evidence="2 3">F 1598</strain>
    </source>
</reference>
<protein>
    <submittedName>
        <fullName evidence="2">Uncharacterized protein</fullName>
    </submittedName>
</protein>